<comment type="similarity">
    <text evidence="2 13">Belongs to the peptidase A1 family.</text>
</comment>
<feature type="disulfide bond" evidence="12">
    <location>
        <begin position="565"/>
        <end position="602"/>
    </location>
</feature>
<evidence type="ECO:0008006" key="19">
    <source>
        <dbReference type="Google" id="ProtNLM"/>
    </source>
</evidence>
<dbReference type="SUPFAM" id="SSF50630">
    <property type="entry name" value="Acid proteases"/>
    <property type="match status" value="1"/>
</dbReference>
<dbReference type="PROSITE" id="PS51767">
    <property type="entry name" value="PEPTIDASE_A1"/>
    <property type="match status" value="1"/>
</dbReference>
<keyword evidence="7 13" id="KW-0378">Hydrolase</keyword>
<dbReference type="PRINTS" id="PR00792">
    <property type="entry name" value="PEPSIN"/>
</dbReference>
<accession>A0A8J5KRZ0</accession>
<feature type="domain" description="Saposin B-type" evidence="15">
    <location>
        <begin position="516"/>
        <end position="557"/>
    </location>
</feature>
<sequence length="646" mass="71707">MVETRKQVRTPMGFWARNSEELAYGETYLLPVTLSIFLLVQLCCFLSLRISALGRSFRQARSSKCAAYSCFDNFYVLGSWFLISYHHQAISLKMGQKYHLCCIFFWIACLLLCASSDGLMRINLNKKSLDLDTLNAARLVRKQNMYSQYNAIHHNLGDSDIDIISLKNYMDAQYFGIIGIGSPPQNFTVIFDTGSSNLWVPSSKCYFSVSSVCKPQQIMNAFFSFLKETKGHTPANECLGCLLFFFHVIFTISTRQANQALTQRMPFVSMAFVSLFLPGKSCKITYGSGMISGFFSKDNVLVGELVAKDQIFIETTREVGPTFLLAKFDGIVGLGFQEISVENAPPLWSTMLKQGLIEKEIFSFWLNRNPDDANGGELVFGGVDPNHYKGNHTYVPVTRKGYWQFEMGDFLISGESTGYCSGGCAAIVDSGTSLLAGPTVCFQALNIGSAEGIVSTECKEIVKEYGELILELLIAQTRPEKICKQIGLCIFDGAQYVSTDIQSVVEREKRKASANGDVLCTACEMAVVWIENQLRKNQSKEHILAYVNQLCERLPNPLGESTVGCDQIASMPNIAFTIGSRKFSLTPEQYVLKVEQAGTAVCLSGFMAFDVPSSQSPLWILGDVFMGAYHTIFDFGDDRIGFAESA</sequence>
<evidence type="ECO:0000256" key="2">
    <source>
        <dbReference type="ARBA" id="ARBA00007447"/>
    </source>
</evidence>
<evidence type="ECO:0000256" key="12">
    <source>
        <dbReference type="PIRSR" id="PIRSR601461-2"/>
    </source>
</evidence>
<evidence type="ECO:0000256" key="6">
    <source>
        <dbReference type="ARBA" id="ARBA00022750"/>
    </source>
</evidence>
<organism evidence="17 18">
    <name type="scientific">Zingiber officinale</name>
    <name type="common">Ginger</name>
    <name type="synonym">Amomum zingiber</name>
    <dbReference type="NCBI Taxonomy" id="94328"/>
    <lineage>
        <taxon>Eukaryota</taxon>
        <taxon>Viridiplantae</taxon>
        <taxon>Streptophyta</taxon>
        <taxon>Embryophyta</taxon>
        <taxon>Tracheophyta</taxon>
        <taxon>Spermatophyta</taxon>
        <taxon>Magnoliopsida</taxon>
        <taxon>Liliopsida</taxon>
        <taxon>Zingiberales</taxon>
        <taxon>Zingiberaceae</taxon>
        <taxon>Zingiber</taxon>
    </lineage>
</organism>
<dbReference type="SUPFAM" id="SSF47862">
    <property type="entry name" value="Saposin"/>
    <property type="match status" value="1"/>
</dbReference>
<dbReference type="InterPro" id="IPR007856">
    <property type="entry name" value="SapB_1"/>
</dbReference>
<evidence type="ECO:0000256" key="1">
    <source>
        <dbReference type="ARBA" id="ARBA00004116"/>
    </source>
</evidence>
<keyword evidence="3" id="KW-0926">Vacuole</keyword>
<keyword evidence="14" id="KW-0472">Membrane</keyword>
<keyword evidence="8" id="KW-0865">Zymogen</keyword>
<dbReference type="FunFam" id="1.10.225.10:FF:000001">
    <property type="entry name" value="Aspartic proteinase A1"/>
    <property type="match status" value="1"/>
</dbReference>
<evidence type="ECO:0000256" key="9">
    <source>
        <dbReference type="ARBA" id="ARBA00023157"/>
    </source>
</evidence>
<dbReference type="Gene3D" id="1.10.225.10">
    <property type="entry name" value="Saposin-like"/>
    <property type="match status" value="1"/>
</dbReference>
<dbReference type="GO" id="GO:0004190">
    <property type="term" value="F:aspartic-type endopeptidase activity"/>
    <property type="evidence" value="ECO:0007669"/>
    <property type="project" value="UniProtKB-KW"/>
</dbReference>
<feature type="transmembrane region" description="Helical" evidence="14">
    <location>
        <begin position="28"/>
        <end position="53"/>
    </location>
</feature>
<dbReference type="GO" id="GO:0005773">
    <property type="term" value="C:vacuole"/>
    <property type="evidence" value="ECO:0007669"/>
    <property type="project" value="UniProtKB-SubCell"/>
</dbReference>
<dbReference type="Pfam" id="PF03489">
    <property type="entry name" value="SapB_2"/>
    <property type="match status" value="1"/>
</dbReference>
<dbReference type="Proteomes" id="UP000734854">
    <property type="component" value="Unassembled WGS sequence"/>
</dbReference>
<evidence type="ECO:0000313" key="17">
    <source>
        <dbReference type="EMBL" id="KAG6490504.1"/>
    </source>
</evidence>
<feature type="transmembrane region" description="Helical" evidence="14">
    <location>
        <begin position="65"/>
        <end position="85"/>
    </location>
</feature>
<dbReference type="PROSITE" id="PS00141">
    <property type="entry name" value="ASP_PROTEASE"/>
    <property type="match status" value="2"/>
</dbReference>
<keyword evidence="4 13" id="KW-0645">Protease</keyword>
<evidence type="ECO:0000256" key="3">
    <source>
        <dbReference type="ARBA" id="ARBA00022554"/>
    </source>
</evidence>
<evidence type="ECO:0000256" key="13">
    <source>
        <dbReference type="RuleBase" id="RU000454"/>
    </source>
</evidence>
<keyword evidence="14" id="KW-0812">Transmembrane</keyword>
<dbReference type="InterPro" id="IPR008138">
    <property type="entry name" value="SapB_2"/>
</dbReference>
<evidence type="ECO:0000256" key="7">
    <source>
        <dbReference type="ARBA" id="ARBA00022801"/>
    </source>
</evidence>
<evidence type="ECO:0000256" key="4">
    <source>
        <dbReference type="ARBA" id="ARBA00022670"/>
    </source>
</evidence>
<dbReference type="PROSITE" id="PS50015">
    <property type="entry name" value="SAP_B"/>
    <property type="match status" value="2"/>
</dbReference>
<keyword evidence="9 12" id="KW-1015">Disulfide bond</keyword>
<dbReference type="InterPro" id="IPR001969">
    <property type="entry name" value="Aspartic_peptidase_AS"/>
</dbReference>
<name>A0A8J5KRZ0_ZINOF</name>
<dbReference type="InterPro" id="IPR008139">
    <property type="entry name" value="SaposinB_dom"/>
</dbReference>
<feature type="domain" description="Saposin B-type" evidence="15">
    <location>
        <begin position="453"/>
        <end position="493"/>
    </location>
</feature>
<evidence type="ECO:0000256" key="11">
    <source>
        <dbReference type="ARBA" id="ARBA00055997"/>
    </source>
</evidence>
<keyword evidence="18" id="KW-1185">Reference proteome</keyword>
<evidence type="ECO:0000256" key="5">
    <source>
        <dbReference type="ARBA" id="ARBA00022729"/>
    </source>
</evidence>
<evidence type="ECO:0000256" key="14">
    <source>
        <dbReference type="SAM" id="Phobius"/>
    </source>
</evidence>
<dbReference type="GO" id="GO:0006629">
    <property type="term" value="P:lipid metabolic process"/>
    <property type="evidence" value="ECO:0007669"/>
    <property type="project" value="InterPro"/>
</dbReference>
<feature type="transmembrane region" description="Helical" evidence="14">
    <location>
        <begin position="97"/>
        <end position="119"/>
    </location>
</feature>
<keyword evidence="5" id="KW-0732">Signal</keyword>
<keyword evidence="14" id="KW-1133">Transmembrane helix</keyword>
<dbReference type="Gene3D" id="2.40.70.10">
    <property type="entry name" value="Acid Proteases"/>
    <property type="match status" value="2"/>
</dbReference>
<comment type="caution">
    <text evidence="17">The sequence shown here is derived from an EMBL/GenBank/DDBJ whole genome shotgun (WGS) entry which is preliminary data.</text>
</comment>
<dbReference type="InterPro" id="IPR011001">
    <property type="entry name" value="Saposin-like"/>
</dbReference>
<proteinExistence type="inferred from homology"/>
<feature type="domain" description="Peptidase A1" evidence="16">
    <location>
        <begin position="174"/>
        <end position="643"/>
    </location>
</feature>
<dbReference type="PANTHER" id="PTHR47966:SF76">
    <property type="entry name" value="ASPARTIC PROTEINASE A1"/>
    <property type="match status" value="1"/>
</dbReference>
<gene>
    <name evidence="17" type="ORF">ZIOFF_051802</name>
</gene>
<comment type="subcellular location">
    <subcellularLocation>
        <location evidence="1">Vacuole</location>
    </subcellularLocation>
</comment>
<dbReference type="GO" id="GO:0006508">
    <property type="term" value="P:proteolysis"/>
    <property type="evidence" value="ECO:0007669"/>
    <property type="project" value="UniProtKB-KW"/>
</dbReference>
<dbReference type="AlphaFoldDB" id="A0A8J5KRZ0"/>
<dbReference type="Pfam" id="PF05184">
    <property type="entry name" value="SapB_1"/>
    <property type="match status" value="1"/>
</dbReference>
<dbReference type="InterPro" id="IPR021109">
    <property type="entry name" value="Peptidase_aspartic_dom_sf"/>
</dbReference>
<dbReference type="FunFam" id="2.40.70.10:FF:000115">
    <property type="entry name" value="Lysosomal aspartic protease"/>
    <property type="match status" value="1"/>
</dbReference>
<evidence type="ECO:0000259" key="15">
    <source>
        <dbReference type="PROSITE" id="PS50015"/>
    </source>
</evidence>
<keyword evidence="6 13" id="KW-0064">Aspartyl protease</keyword>
<keyword evidence="10" id="KW-0325">Glycoprotein</keyword>
<evidence type="ECO:0000259" key="16">
    <source>
        <dbReference type="PROSITE" id="PS51767"/>
    </source>
</evidence>
<protein>
    <recommendedName>
        <fullName evidence="19">Aspartic proteinase</fullName>
    </recommendedName>
</protein>
<dbReference type="FunFam" id="2.40.70.10:FF:000044">
    <property type="entry name" value="Lysosomal aspartic protease"/>
    <property type="match status" value="1"/>
</dbReference>
<evidence type="ECO:0000256" key="10">
    <source>
        <dbReference type="ARBA" id="ARBA00023180"/>
    </source>
</evidence>
<dbReference type="Pfam" id="PF00026">
    <property type="entry name" value="Asp"/>
    <property type="match status" value="2"/>
</dbReference>
<dbReference type="PANTHER" id="PTHR47966">
    <property type="entry name" value="BETA-SITE APP-CLEAVING ENZYME, ISOFORM A-RELATED"/>
    <property type="match status" value="1"/>
</dbReference>
<dbReference type="InterPro" id="IPR001461">
    <property type="entry name" value="Aspartic_peptidase_A1"/>
</dbReference>
<comment type="function">
    <text evidence="11">Involved in the breakdown of propeptides of storage proteins in protein-storage vacuoles.</text>
</comment>
<reference evidence="17 18" key="1">
    <citation type="submission" date="2020-08" db="EMBL/GenBank/DDBJ databases">
        <title>Plant Genome Project.</title>
        <authorList>
            <person name="Zhang R.-G."/>
        </authorList>
    </citation>
    <scope>NUCLEOTIDE SEQUENCE [LARGE SCALE GENOMIC DNA]</scope>
    <source>
        <tissue evidence="17">Rhizome</tissue>
    </source>
</reference>
<evidence type="ECO:0000313" key="18">
    <source>
        <dbReference type="Proteomes" id="UP000734854"/>
    </source>
</evidence>
<dbReference type="EMBL" id="JACMSC010000014">
    <property type="protein sequence ID" value="KAG6490504.1"/>
    <property type="molecule type" value="Genomic_DNA"/>
</dbReference>
<dbReference type="InterPro" id="IPR033121">
    <property type="entry name" value="PEPTIDASE_A1"/>
</dbReference>
<evidence type="ECO:0000256" key="8">
    <source>
        <dbReference type="ARBA" id="ARBA00023145"/>
    </source>
</evidence>